<dbReference type="Proteomes" id="UP000324222">
    <property type="component" value="Unassembled WGS sequence"/>
</dbReference>
<evidence type="ECO:0000313" key="2">
    <source>
        <dbReference type="EMBL" id="MPC31458.1"/>
    </source>
</evidence>
<proteinExistence type="predicted"/>
<gene>
    <name evidence="2" type="ORF">E2C01_024748</name>
</gene>
<name>A0A5B7ED78_PORTR</name>
<evidence type="ECO:0000313" key="3">
    <source>
        <dbReference type="Proteomes" id="UP000324222"/>
    </source>
</evidence>
<evidence type="ECO:0000256" key="1">
    <source>
        <dbReference type="SAM" id="MobiDB-lite"/>
    </source>
</evidence>
<dbReference type="AlphaFoldDB" id="A0A5B7ED78"/>
<dbReference type="EMBL" id="VSRR010002439">
    <property type="protein sequence ID" value="MPC31458.1"/>
    <property type="molecule type" value="Genomic_DNA"/>
</dbReference>
<accession>A0A5B7ED78</accession>
<protein>
    <submittedName>
        <fullName evidence="2">Uncharacterized protein</fullName>
    </submittedName>
</protein>
<sequence length="97" mass="10352">MPRRATPASTTHALPHPTQARQPRRPDPLFIIFISTNEGGVVVRGCEASLAGNCHALLTHSHTLSRHLPALTDVSLTSSCLSTVCSTKNSLEGARLN</sequence>
<keyword evidence="3" id="KW-1185">Reference proteome</keyword>
<feature type="region of interest" description="Disordered" evidence="1">
    <location>
        <begin position="1"/>
        <end position="25"/>
    </location>
</feature>
<organism evidence="2 3">
    <name type="scientific">Portunus trituberculatus</name>
    <name type="common">Swimming crab</name>
    <name type="synonym">Neptunus trituberculatus</name>
    <dbReference type="NCBI Taxonomy" id="210409"/>
    <lineage>
        <taxon>Eukaryota</taxon>
        <taxon>Metazoa</taxon>
        <taxon>Ecdysozoa</taxon>
        <taxon>Arthropoda</taxon>
        <taxon>Crustacea</taxon>
        <taxon>Multicrustacea</taxon>
        <taxon>Malacostraca</taxon>
        <taxon>Eumalacostraca</taxon>
        <taxon>Eucarida</taxon>
        <taxon>Decapoda</taxon>
        <taxon>Pleocyemata</taxon>
        <taxon>Brachyura</taxon>
        <taxon>Eubrachyura</taxon>
        <taxon>Portunoidea</taxon>
        <taxon>Portunidae</taxon>
        <taxon>Portuninae</taxon>
        <taxon>Portunus</taxon>
    </lineage>
</organism>
<comment type="caution">
    <text evidence="2">The sequence shown here is derived from an EMBL/GenBank/DDBJ whole genome shotgun (WGS) entry which is preliminary data.</text>
</comment>
<reference evidence="2 3" key="1">
    <citation type="submission" date="2019-05" db="EMBL/GenBank/DDBJ databases">
        <title>Another draft genome of Portunus trituberculatus and its Hox gene families provides insights of decapod evolution.</title>
        <authorList>
            <person name="Jeong J.-H."/>
            <person name="Song I."/>
            <person name="Kim S."/>
            <person name="Choi T."/>
            <person name="Kim D."/>
            <person name="Ryu S."/>
            <person name="Kim W."/>
        </authorList>
    </citation>
    <scope>NUCLEOTIDE SEQUENCE [LARGE SCALE GENOMIC DNA]</scope>
    <source>
        <tissue evidence="2">Muscle</tissue>
    </source>
</reference>